<name>A0ABQ7IJ29_9HELO</name>
<evidence type="ECO:0000313" key="2">
    <source>
        <dbReference type="Proteomes" id="UP000783213"/>
    </source>
</evidence>
<keyword evidence="2" id="KW-1185">Reference proteome</keyword>
<reference evidence="1 2" key="1">
    <citation type="journal article" date="2020" name="Genome Biol. Evol.">
        <title>Comparative genomics of Sclerotiniaceae.</title>
        <authorList>
            <person name="Valero Jimenez C.A."/>
            <person name="Steentjes M."/>
            <person name="Scholten O.E."/>
            <person name="Van Kan J.A.L."/>
        </authorList>
    </citation>
    <scope>NUCLEOTIDE SEQUENCE [LARGE SCALE GENOMIC DNA]</scope>
    <source>
        <strain evidence="1 2">B1</strain>
    </source>
</reference>
<sequence>MSKSIPALTGSSWYQHRASKRRGKFRISDKRMREKRTESTISELLMPFLYSKEEIESANFEEMFKFLNSTRRSSEFRRNFLDYIYGSEVGNFGLDYHADFADGWRFVFGNGEEVEDEYGIVQEDESSNISALEEETVALVTKRMEEAREE</sequence>
<evidence type="ECO:0008006" key="3">
    <source>
        <dbReference type="Google" id="ProtNLM"/>
    </source>
</evidence>
<protein>
    <recommendedName>
        <fullName evidence="3">RGS domain-containing protein</fullName>
    </recommendedName>
</protein>
<dbReference type="EMBL" id="RCSX01000015">
    <property type="protein sequence ID" value="KAF7925689.1"/>
    <property type="molecule type" value="Genomic_DNA"/>
</dbReference>
<proteinExistence type="predicted"/>
<gene>
    <name evidence="1" type="ORF">EAE98_006914</name>
</gene>
<dbReference type="Proteomes" id="UP000783213">
    <property type="component" value="Unassembled WGS sequence"/>
</dbReference>
<dbReference type="GeneID" id="62233688"/>
<comment type="caution">
    <text evidence="1">The sequence shown here is derived from an EMBL/GenBank/DDBJ whole genome shotgun (WGS) entry which is preliminary data.</text>
</comment>
<dbReference type="RefSeq" id="XP_038809217.1">
    <property type="nucleotide sequence ID" value="XM_038954537.1"/>
</dbReference>
<organism evidence="1 2">
    <name type="scientific">Botrytis deweyae</name>
    <dbReference type="NCBI Taxonomy" id="2478750"/>
    <lineage>
        <taxon>Eukaryota</taxon>
        <taxon>Fungi</taxon>
        <taxon>Dikarya</taxon>
        <taxon>Ascomycota</taxon>
        <taxon>Pezizomycotina</taxon>
        <taxon>Leotiomycetes</taxon>
        <taxon>Helotiales</taxon>
        <taxon>Sclerotiniaceae</taxon>
        <taxon>Botrytis</taxon>
    </lineage>
</organism>
<evidence type="ECO:0000313" key="1">
    <source>
        <dbReference type="EMBL" id="KAF7925689.1"/>
    </source>
</evidence>
<accession>A0ABQ7IJ29</accession>